<name>A0A4R3T5E6_9FIRM</name>
<dbReference type="Gene3D" id="1.10.150.240">
    <property type="entry name" value="Putative phosphatase, domain 2"/>
    <property type="match status" value="1"/>
</dbReference>
<protein>
    <submittedName>
        <fullName evidence="6">Beta-phosphoglucomutase-like phosphatase (HAD superfamily)</fullName>
    </submittedName>
</protein>
<dbReference type="SFLD" id="SFLDG01129">
    <property type="entry name" value="C1.5:_HAD__Beta-PGM__Phosphata"/>
    <property type="match status" value="1"/>
</dbReference>
<dbReference type="AlphaFoldDB" id="A0A4R3T5E6"/>
<keyword evidence="5" id="KW-0119">Carbohydrate metabolism</keyword>
<evidence type="ECO:0000256" key="5">
    <source>
        <dbReference type="ARBA" id="ARBA00023277"/>
    </source>
</evidence>
<evidence type="ECO:0000256" key="1">
    <source>
        <dbReference type="ARBA" id="ARBA00001946"/>
    </source>
</evidence>
<evidence type="ECO:0000313" key="6">
    <source>
        <dbReference type="EMBL" id="TCU56259.1"/>
    </source>
</evidence>
<dbReference type="GO" id="GO:0046872">
    <property type="term" value="F:metal ion binding"/>
    <property type="evidence" value="ECO:0007669"/>
    <property type="project" value="UniProtKB-KW"/>
</dbReference>
<keyword evidence="7" id="KW-1185">Reference proteome</keyword>
<sequence length="207" mass="23743">MIKGILFDFNGTMFFDGPMHKKAWNTFSLKYRNKPITDDELDHMHGQTNKRIIEMLMGDHLSEEESKNLSLSKEALYREVCRNDPATFHLVDGLEEVLDTLKQRHIPMTICSASIKDNIDFFISSFHLDSWFDVDKIVYDDGLHTNKITMFQDGASRIDVPIEECLVFEDSLSGIDFAYRCHVAKIIAITTSDKVAEYKQLPGVNTV</sequence>
<dbReference type="PANTHER" id="PTHR46193:SF18">
    <property type="entry name" value="HEXITOL PHOSPHATASE B"/>
    <property type="match status" value="1"/>
</dbReference>
<organism evidence="6 7">
    <name type="scientific">Longicatena caecimuris</name>
    <dbReference type="NCBI Taxonomy" id="1796635"/>
    <lineage>
        <taxon>Bacteria</taxon>
        <taxon>Bacillati</taxon>
        <taxon>Bacillota</taxon>
        <taxon>Erysipelotrichia</taxon>
        <taxon>Erysipelotrichales</taxon>
        <taxon>Erysipelotrichaceae</taxon>
        <taxon>Longicatena</taxon>
    </lineage>
</organism>
<reference evidence="6 7" key="1">
    <citation type="submission" date="2019-03" db="EMBL/GenBank/DDBJ databases">
        <title>Genomic Encyclopedia of Type Strains, Phase IV (KMG-IV): sequencing the most valuable type-strain genomes for metagenomic binning, comparative biology and taxonomic classification.</title>
        <authorList>
            <person name="Goeker M."/>
        </authorList>
    </citation>
    <scope>NUCLEOTIDE SEQUENCE [LARGE SCALE GENOMIC DNA]</scope>
    <source>
        <strain evidence="6 7">DSM 29481</strain>
    </source>
</reference>
<dbReference type="Proteomes" id="UP000295773">
    <property type="component" value="Unassembled WGS sequence"/>
</dbReference>
<dbReference type="Gene3D" id="3.40.50.1000">
    <property type="entry name" value="HAD superfamily/HAD-like"/>
    <property type="match status" value="1"/>
</dbReference>
<comment type="caution">
    <text evidence="6">The sequence shown here is derived from an EMBL/GenBank/DDBJ whole genome shotgun (WGS) entry which is preliminary data.</text>
</comment>
<dbReference type="GO" id="GO:0003824">
    <property type="term" value="F:catalytic activity"/>
    <property type="evidence" value="ECO:0007669"/>
    <property type="project" value="UniProtKB-ARBA"/>
</dbReference>
<dbReference type="InterPro" id="IPR051600">
    <property type="entry name" value="Beta-PGM-like"/>
</dbReference>
<dbReference type="InterPro" id="IPR023214">
    <property type="entry name" value="HAD_sf"/>
</dbReference>
<accession>A0A4R3T5E6</accession>
<feature type="non-terminal residue" evidence="6">
    <location>
        <position position="207"/>
    </location>
</feature>
<evidence type="ECO:0000313" key="7">
    <source>
        <dbReference type="Proteomes" id="UP000295773"/>
    </source>
</evidence>
<dbReference type="Pfam" id="PF00702">
    <property type="entry name" value="Hydrolase"/>
    <property type="match status" value="1"/>
</dbReference>
<dbReference type="EMBL" id="SMBP01000020">
    <property type="protein sequence ID" value="TCU56259.1"/>
    <property type="molecule type" value="Genomic_DNA"/>
</dbReference>
<keyword evidence="4" id="KW-0460">Magnesium</keyword>
<dbReference type="InterPro" id="IPR036412">
    <property type="entry name" value="HAD-like_sf"/>
</dbReference>
<dbReference type="PANTHER" id="PTHR46193">
    <property type="entry name" value="6-PHOSPHOGLUCONATE PHOSPHATASE"/>
    <property type="match status" value="1"/>
</dbReference>
<gene>
    <name evidence="6" type="ORF">EDD61_12058</name>
</gene>
<evidence type="ECO:0000256" key="3">
    <source>
        <dbReference type="ARBA" id="ARBA00022723"/>
    </source>
</evidence>
<keyword evidence="3" id="KW-0479">Metal-binding</keyword>
<comment type="similarity">
    <text evidence="2">Belongs to the HAD-like hydrolase superfamily. CbbY/CbbZ/Gph/YieH family.</text>
</comment>
<dbReference type="SFLD" id="SFLDS00003">
    <property type="entry name" value="Haloacid_Dehalogenase"/>
    <property type="match status" value="1"/>
</dbReference>
<dbReference type="SUPFAM" id="SSF56784">
    <property type="entry name" value="HAD-like"/>
    <property type="match status" value="1"/>
</dbReference>
<evidence type="ECO:0000256" key="4">
    <source>
        <dbReference type="ARBA" id="ARBA00022842"/>
    </source>
</evidence>
<proteinExistence type="inferred from homology"/>
<dbReference type="CDD" id="cd07505">
    <property type="entry name" value="HAD_BPGM-like"/>
    <property type="match status" value="1"/>
</dbReference>
<evidence type="ECO:0000256" key="2">
    <source>
        <dbReference type="ARBA" id="ARBA00006171"/>
    </source>
</evidence>
<comment type="cofactor">
    <cofactor evidence="1">
        <name>Mg(2+)</name>
        <dbReference type="ChEBI" id="CHEBI:18420"/>
    </cofactor>
</comment>
<dbReference type="RefSeq" id="WP_132225399.1">
    <property type="nucleotide sequence ID" value="NZ_SMBP01000020.1"/>
</dbReference>
<dbReference type="InterPro" id="IPR023198">
    <property type="entry name" value="PGP-like_dom2"/>
</dbReference>